<protein>
    <recommendedName>
        <fullName evidence="1">CHAD domain-containing protein</fullName>
    </recommendedName>
</protein>
<dbReference type="AlphaFoldDB" id="A0A0R3MRD7"/>
<dbReference type="Proteomes" id="UP000051660">
    <property type="component" value="Unassembled WGS sequence"/>
</dbReference>
<dbReference type="PROSITE" id="PS51708">
    <property type="entry name" value="CHAD"/>
    <property type="match status" value="1"/>
</dbReference>
<dbReference type="SMART" id="SM00880">
    <property type="entry name" value="CHAD"/>
    <property type="match status" value="1"/>
</dbReference>
<evidence type="ECO:0000313" key="3">
    <source>
        <dbReference type="Proteomes" id="UP000051660"/>
    </source>
</evidence>
<dbReference type="PANTHER" id="PTHR39339:SF1">
    <property type="entry name" value="CHAD DOMAIN-CONTAINING PROTEIN"/>
    <property type="match status" value="1"/>
</dbReference>
<gene>
    <name evidence="2" type="ORF">CQ14_35015</name>
</gene>
<feature type="domain" description="CHAD" evidence="1">
    <location>
        <begin position="18"/>
        <end position="297"/>
    </location>
</feature>
<dbReference type="PANTHER" id="PTHR39339">
    <property type="entry name" value="SLR1444 PROTEIN"/>
    <property type="match status" value="1"/>
</dbReference>
<sequence>MAAPTRKSSRRKVPAAASLDCATAFQAMARDCVAAIEAHHSSACAGDAEAVHQIRIAITRLRAAVAFFAPIVVDAEWLRLKKEIAWLNGALGAARDSDVLVEYARHKRYRAWAQRMIGEQLDQRQMRDHRQLVRCLRSVRTQHLILAMADWIRQGPWLARWQRCKDAEALQIYCVRELNRWHGRLVRRGRRLKALDASRRHRLRIKFKRFRYMLEALTETVSLWGRNELHHLHRPAKRLQRALGDLRDLQRFASLADDGPQAKKDKAKKPPGYRRRKEKLLGAALASHRDITKPLLGSVLQISA</sequence>
<evidence type="ECO:0000313" key="2">
    <source>
        <dbReference type="EMBL" id="KRR22410.1"/>
    </source>
</evidence>
<dbReference type="OrthoDB" id="9777271at2"/>
<organism evidence="2 3">
    <name type="scientific">Bradyrhizobium lablabi</name>
    <dbReference type="NCBI Taxonomy" id="722472"/>
    <lineage>
        <taxon>Bacteria</taxon>
        <taxon>Pseudomonadati</taxon>
        <taxon>Pseudomonadota</taxon>
        <taxon>Alphaproteobacteria</taxon>
        <taxon>Hyphomicrobiales</taxon>
        <taxon>Nitrobacteraceae</taxon>
        <taxon>Bradyrhizobium</taxon>
    </lineage>
</organism>
<evidence type="ECO:0000259" key="1">
    <source>
        <dbReference type="PROSITE" id="PS51708"/>
    </source>
</evidence>
<dbReference type="EMBL" id="LLYB01000074">
    <property type="protein sequence ID" value="KRR22410.1"/>
    <property type="molecule type" value="Genomic_DNA"/>
</dbReference>
<name>A0A0R3MRD7_9BRAD</name>
<reference evidence="2 3" key="1">
    <citation type="submission" date="2014-03" db="EMBL/GenBank/DDBJ databases">
        <title>Bradyrhizobium valentinum sp. nov., isolated from effective nodules of Lupinus mariae-josephae, a lupine endemic of basic-lime soils in Eastern Spain.</title>
        <authorList>
            <person name="Duran D."/>
            <person name="Rey L."/>
            <person name="Navarro A."/>
            <person name="Busquets A."/>
            <person name="Imperial J."/>
            <person name="Ruiz-Argueso T."/>
        </authorList>
    </citation>
    <scope>NUCLEOTIDE SEQUENCE [LARGE SCALE GENOMIC DNA]</scope>
    <source>
        <strain evidence="2 3">CCBAU 23086</strain>
    </source>
</reference>
<dbReference type="RefSeq" id="WP_156435185.1">
    <property type="nucleotide sequence ID" value="NZ_LLYB01000074.1"/>
</dbReference>
<proteinExistence type="predicted"/>
<dbReference type="InterPro" id="IPR038186">
    <property type="entry name" value="CHAD_dom_sf"/>
</dbReference>
<dbReference type="InterPro" id="IPR007899">
    <property type="entry name" value="CHAD_dom"/>
</dbReference>
<comment type="caution">
    <text evidence="2">The sequence shown here is derived from an EMBL/GenBank/DDBJ whole genome shotgun (WGS) entry which is preliminary data.</text>
</comment>
<dbReference type="Pfam" id="PF05235">
    <property type="entry name" value="CHAD"/>
    <property type="match status" value="1"/>
</dbReference>
<accession>A0A0R3MRD7</accession>
<dbReference type="Gene3D" id="1.40.20.10">
    <property type="entry name" value="CHAD domain"/>
    <property type="match status" value="1"/>
</dbReference>